<dbReference type="SUPFAM" id="SSF53850">
    <property type="entry name" value="Periplasmic binding protein-like II"/>
    <property type="match status" value="1"/>
</dbReference>
<name>A0A9W5S3Z6_9BACL</name>
<comment type="catalytic activity">
    <reaction evidence="4">
        <text>chorismate = 3-[(1-carboxyvinyl)-oxy]benzoate + H2O</text>
        <dbReference type="Rhea" id="RHEA:40051"/>
        <dbReference type="ChEBI" id="CHEBI:15377"/>
        <dbReference type="ChEBI" id="CHEBI:29748"/>
        <dbReference type="ChEBI" id="CHEBI:76981"/>
        <dbReference type="EC" id="4.2.1.151"/>
    </reaction>
</comment>
<evidence type="ECO:0000256" key="1">
    <source>
        <dbReference type="ARBA" id="ARBA00004863"/>
    </source>
</evidence>
<dbReference type="Gene3D" id="3.40.190.10">
    <property type="entry name" value="Periplasmic binding protein-like II"/>
    <property type="match status" value="2"/>
</dbReference>
<dbReference type="RefSeq" id="WP_036582596.1">
    <property type="nucleotide sequence ID" value="NZ_KK082160.1"/>
</dbReference>
<dbReference type="InterPro" id="IPR003773">
    <property type="entry name" value="Menaquinone_biosynth"/>
</dbReference>
<evidence type="ECO:0000313" key="6">
    <source>
        <dbReference type="Proteomes" id="UP000053750"/>
    </source>
</evidence>
<dbReference type="CDD" id="cd13634">
    <property type="entry name" value="PBP2_Sco4506"/>
    <property type="match status" value="1"/>
</dbReference>
<protein>
    <recommendedName>
        <fullName evidence="4">Chorismate dehydratase</fullName>
        <ecNumber evidence="4">4.2.1.151</ecNumber>
    </recommendedName>
    <alternativeName>
        <fullName evidence="4">Menaquinone biosynthetic enzyme MqnA</fullName>
    </alternativeName>
</protein>
<accession>A0A9W5S3Z6</accession>
<sequence>MGLDRPITVGRIDYANVWPIFDRFDEVRAECRLTGVNVVVGMPSELNGALMEGNVDMASVSSFAYGRHAEQLVLLPDLSVSADGEVRSILLFIKKPLDDVLKGTVAVTSTSATSVNLLKIILQGRFGAEPRYITMEPDLDAMLEEADAALLIGDHAIQGSWRTDHGCEVLDVGRLWKDWTGLTMTFAVIAVRKEVALRAPEKVSDIYKALLESKRRGLQEIDCMASKAAARLGGLRDYWEAYFNGLRYGFGPDERQGLTQYFRYADRLGLLERAAGLQFWSDQSVAQVKE</sequence>
<evidence type="ECO:0000256" key="2">
    <source>
        <dbReference type="ARBA" id="ARBA00022428"/>
    </source>
</evidence>
<dbReference type="Proteomes" id="UP000053750">
    <property type="component" value="Unassembled WGS sequence"/>
</dbReference>
<dbReference type="EMBL" id="JFHU01000014">
    <property type="protein sequence ID" value="EXX92162.1"/>
    <property type="molecule type" value="Genomic_DNA"/>
</dbReference>
<dbReference type="OrthoDB" id="9810112at2"/>
<dbReference type="InterPro" id="IPR030868">
    <property type="entry name" value="MqnA"/>
</dbReference>
<reference evidence="5 6" key="1">
    <citation type="submission" date="2014-02" db="EMBL/GenBank/DDBJ databases">
        <title>Genome sequence of Paenibacillus darwinianus reveals adaptive mechanisms for survival in Antarctic soils.</title>
        <authorList>
            <person name="Dsouza M."/>
            <person name="Taylor M.W."/>
            <person name="Turner S.J."/>
            <person name="Aislabie J."/>
        </authorList>
    </citation>
    <scope>NUCLEOTIDE SEQUENCE [LARGE SCALE GENOMIC DNA]</scope>
    <source>
        <strain evidence="5 6">CE1</strain>
    </source>
</reference>
<keyword evidence="3 4" id="KW-0456">Lyase</keyword>
<comment type="caution">
    <text evidence="5">The sequence shown here is derived from an EMBL/GenBank/DDBJ whole genome shotgun (WGS) entry which is preliminary data.</text>
</comment>
<dbReference type="PANTHER" id="PTHR37690:SF1">
    <property type="entry name" value="CHORISMATE DEHYDRATASE"/>
    <property type="match status" value="1"/>
</dbReference>
<gene>
    <name evidence="4" type="primary">mqnA</name>
    <name evidence="5" type="ORF">BG53_02925</name>
</gene>
<dbReference type="GO" id="GO:0009234">
    <property type="term" value="P:menaquinone biosynthetic process"/>
    <property type="evidence" value="ECO:0007669"/>
    <property type="project" value="UniProtKB-UniRule"/>
</dbReference>
<keyword evidence="6" id="KW-1185">Reference proteome</keyword>
<dbReference type="GO" id="GO:0016836">
    <property type="term" value="F:hydro-lyase activity"/>
    <property type="evidence" value="ECO:0007669"/>
    <property type="project" value="UniProtKB-UniRule"/>
</dbReference>
<evidence type="ECO:0000256" key="4">
    <source>
        <dbReference type="HAMAP-Rule" id="MF_00995"/>
    </source>
</evidence>
<keyword evidence="2 4" id="KW-0474">Menaquinone biosynthesis</keyword>
<comment type="function">
    <text evidence="4">Catalyzes the dehydration of chorismate into 3-[(1-carboxyvinyl)oxy]benzoate, a step in the biosynthesis of menaquinone (MK, vitamin K2).</text>
</comment>
<dbReference type="AlphaFoldDB" id="A0A9W5S3Z6"/>
<organism evidence="5 6">
    <name type="scientific">Paenibacillus darwinianus</name>
    <dbReference type="NCBI Taxonomy" id="1380763"/>
    <lineage>
        <taxon>Bacteria</taxon>
        <taxon>Bacillati</taxon>
        <taxon>Bacillota</taxon>
        <taxon>Bacilli</taxon>
        <taxon>Bacillales</taxon>
        <taxon>Paenibacillaceae</taxon>
        <taxon>Paenibacillus</taxon>
    </lineage>
</organism>
<comment type="pathway">
    <text evidence="1 4">Quinol/quinone metabolism; menaquinone biosynthesis.</text>
</comment>
<dbReference type="EC" id="4.2.1.151" evidence="4"/>
<evidence type="ECO:0000313" key="5">
    <source>
        <dbReference type="EMBL" id="EXX92162.1"/>
    </source>
</evidence>
<proteinExistence type="inferred from homology"/>
<dbReference type="Pfam" id="PF02621">
    <property type="entry name" value="VitK2_biosynth"/>
    <property type="match status" value="1"/>
</dbReference>
<comment type="similarity">
    <text evidence="4">Belongs to the MqnA/MqnD family. MqnA subfamily.</text>
</comment>
<dbReference type="HAMAP" id="MF_00995">
    <property type="entry name" value="MqnA"/>
    <property type="match status" value="1"/>
</dbReference>
<dbReference type="PANTHER" id="PTHR37690">
    <property type="entry name" value="CHORISMATE DEHYDRATASE"/>
    <property type="match status" value="1"/>
</dbReference>
<evidence type="ECO:0000256" key="3">
    <source>
        <dbReference type="ARBA" id="ARBA00023239"/>
    </source>
</evidence>